<dbReference type="SUPFAM" id="SSF46785">
    <property type="entry name" value="Winged helix' DNA-binding domain"/>
    <property type="match status" value="1"/>
</dbReference>
<dbReference type="RefSeq" id="WP_013012632.1">
    <property type="nucleotide sequence ID" value="NC_013946.1"/>
</dbReference>
<proteinExistence type="predicted"/>
<dbReference type="AlphaFoldDB" id="D3PM02"/>
<organism evidence="6 8">
    <name type="scientific">Meiothermus ruber (strain ATCC 35948 / DSM 1279 / VKM B-1258 / 21)</name>
    <name type="common">Thermus ruber</name>
    <dbReference type="NCBI Taxonomy" id="504728"/>
    <lineage>
        <taxon>Bacteria</taxon>
        <taxon>Thermotogati</taxon>
        <taxon>Deinococcota</taxon>
        <taxon>Deinococci</taxon>
        <taxon>Thermales</taxon>
        <taxon>Thermaceae</taxon>
        <taxon>Meiothermus</taxon>
    </lineage>
</organism>
<dbReference type="PANTHER" id="PTHR34580">
    <property type="match status" value="1"/>
</dbReference>
<keyword evidence="3" id="KW-0804">Transcription</keyword>
<reference evidence="5 7" key="1">
    <citation type="journal article" date="2010" name="Stand. Genomic Sci.">
        <title>Complete genome sequence of Meiothermus ruber type strain (21).</title>
        <authorList>
            <person name="Tindall B.J."/>
            <person name="Sikorski J."/>
            <person name="Lucas S."/>
            <person name="Goltsman E."/>
            <person name="Copeland A."/>
            <person name="Glavina Del Rio T."/>
            <person name="Nolan M."/>
            <person name="Tice H."/>
            <person name="Cheng J.F."/>
            <person name="Han C."/>
            <person name="Pitluck S."/>
            <person name="Liolios K."/>
            <person name="Ivanova N."/>
            <person name="Mavromatis K."/>
            <person name="Ovchinnikova G."/>
            <person name="Pati A."/>
            <person name="Fahnrich R."/>
            <person name="Goodwin L."/>
            <person name="Chen A."/>
            <person name="Palaniappan K."/>
            <person name="Land M."/>
            <person name="Hauser L."/>
            <person name="Chang Y.J."/>
            <person name="Jeffries C.D."/>
            <person name="Rohde M."/>
            <person name="Goker M."/>
            <person name="Woyke T."/>
            <person name="Bristow J."/>
            <person name="Eisen J.A."/>
            <person name="Markowitz V."/>
            <person name="Hugenholtz P."/>
            <person name="Kyrpides N.C."/>
            <person name="Klenk H.P."/>
            <person name="Lapidus A."/>
        </authorList>
    </citation>
    <scope>NUCLEOTIDE SEQUENCE [LARGE SCALE GENOMIC DNA]</scope>
    <source>
        <strain evidence="7">ATCC 35948 / DSM 1279 / VKM B-1258 / 21</strain>
        <strain evidence="5">DSM 1279</strain>
    </source>
</reference>
<dbReference type="KEGG" id="mre:K649_01295"/>
<dbReference type="InterPro" id="IPR013196">
    <property type="entry name" value="HTH_11"/>
</dbReference>
<dbReference type="PROSITE" id="PS00894">
    <property type="entry name" value="HTH_DEOR_1"/>
    <property type="match status" value="1"/>
</dbReference>
<evidence type="ECO:0000313" key="5">
    <source>
        <dbReference type="EMBL" id="ADD27113.1"/>
    </source>
</evidence>
<dbReference type="PROSITE" id="PS52050">
    <property type="entry name" value="WYL"/>
    <property type="match status" value="1"/>
</dbReference>
<protein>
    <submittedName>
        <fullName evidence="5">Helix-turn-helix type 11 domain protein</fullName>
    </submittedName>
    <submittedName>
        <fullName evidence="6">Helix-turn-helix type 11 domain-containing protein</fullName>
    </submittedName>
</protein>
<dbReference type="Proteomes" id="UP000013026">
    <property type="component" value="Chromosome"/>
</dbReference>
<dbReference type="eggNOG" id="COG2378">
    <property type="taxonomic scope" value="Bacteria"/>
</dbReference>
<dbReference type="Pfam" id="PF08279">
    <property type="entry name" value="HTH_11"/>
    <property type="match status" value="1"/>
</dbReference>
<evidence type="ECO:0000313" key="8">
    <source>
        <dbReference type="Proteomes" id="UP000013026"/>
    </source>
</evidence>
<dbReference type="PANTHER" id="PTHR34580:SF1">
    <property type="entry name" value="PROTEIN PAFC"/>
    <property type="match status" value="1"/>
</dbReference>
<dbReference type="Proteomes" id="UP000006655">
    <property type="component" value="Chromosome"/>
</dbReference>
<dbReference type="PIRSF" id="PIRSF016838">
    <property type="entry name" value="PafC"/>
    <property type="match status" value="1"/>
</dbReference>
<dbReference type="InterPro" id="IPR036390">
    <property type="entry name" value="WH_DNA-bd_sf"/>
</dbReference>
<dbReference type="KEGG" id="mrb:Mrub_0335"/>
<dbReference type="STRING" id="504728.K649_01295"/>
<dbReference type="OrthoDB" id="9815009at2"/>
<reference evidence="6 8" key="3">
    <citation type="submission" date="2013-04" db="EMBL/GenBank/DDBJ databases">
        <authorList>
            <person name="Chin J."/>
            <person name="Alexander D.H."/>
            <person name="Marks P."/>
            <person name="Korlach J."/>
            <person name="Clum A."/>
            <person name="Copeland A."/>
        </authorList>
    </citation>
    <scope>NUCLEOTIDE SEQUENCE [LARGE SCALE GENOMIC DNA]</scope>
    <source>
        <strain evidence="8">ATCC 35948 / DSM 1279 / VKM B-1258 / 21</strain>
        <strain evidence="6">DSM 1279</strain>
    </source>
</reference>
<dbReference type="Pfam" id="PF13280">
    <property type="entry name" value="WYL"/>
    <property type="match status" value="1"/>
</dbReference>
<dbReference type="InterPro" id="IPR036388">
    <property type="entry name" value="WH-like_DNA-bd_sf"/>
</dbReference>
<evidence type="ECO:0000313" key="7">
    <source>
        <dbReference type="Proteomes" id="UP000006655"/>
    </source>
</evidence>
<dbReference type="PROSITE" id="PS51000">
    <property type="entry name" value="HTH_DEOR_2"/>
    <property type="match status" value="1"/>
</dbReference>
<keyword evidence="7" id="KW-1185">Reference proteome</keyword>
<dbReference type="InterPro" id="IPR018356">
    <property type="entry name" value="Tscrpt_reg_HTH_DeoR_CS"/>
</dbReference>
<dbReference type="Gene3D" id="1.10.10.10">
    <property type="entry name" value="Winged helix-like DNA-binding domain superfamily/Winged helix DNA-binding domain"/>
    <property type="match status" value="1"/>
</dbReference>
<reference evidence="6" key="2">
    <citation type="submission" date="2013-04" db="EMBL/GenBank/DDBJ databases">
        <title>Non-Hybrid, Finished Microbial Genome Assemblies from Long-Read SMRT Sequencing Data.</title>
        <authorList>
            <person name="Klammer A."/>
            <person name="Drake J."/>
            <person name="Heiner C."/>
            <person name="Clum A."/>
            <person name="Copeland A."/>
            <person name="Huddleston J."/>
            <person name="Eichler E."/>
            <person name="Turner S.W."/>
        </authorList>
    </citation>
    <scope>NUCLEOTIDE SEQUENCE</scope>
    <source>
        <strain evidence="6">DSM 1279</strain>
    </source>
</reference>
<dbReference type="EMBL" id="CP005385">
    <property type="protein sequence ID" value="AGK03567.1"/>
    <property type="molecule type" value="Genomic_DNA"/>
</dbReference>
<name>D3PM02_MEIRD</name>
<dbReference type="GO" id="GO:0003677">
    <property type="term" value="F:DNA binding"/>
    <property type="evidence" value="ECO:0007669"/>
    <property type="project" value="UniProtKB-KW"/>
</dbReference>
<feature type="domain" description="HTH deoR-type" evidence="4">
    <location>
        <begin position="2"/>
        <end position="57"/>
    </location>
</feature>
<evidence type="ECO:0000256" key="1">
    <source>
        <dbReference type="ARBA" id="ARBA00023015"/>
    </source>
</evidence>
<dbReference type="GO" id="GO:0003700">
    <property type="term" value="F:DNA-binding transcription factor activity"/>
    <property type="evidence" value="ECO:0007669"/>
    <property type="project" value="InterPro"/>
</dbReference>
<sequence length="321" mass="36266">MRADRLVSILLLLQTRGRATTAELAKRLEVSPRTIHRDMEALTASGVPVYAERGSKGGWRLLEEYRTNLTGLSQPEIMALFALKPTQLLRDLGLGKAGENALIKMLAALPAAQRRGAEYARQRILVDIQRYQEKVPLLPVLQEAVWQDRKLRLVYEPMEGQPAERTVDPLGLVVKGSVWYLVASRQGELRSYRVSRILEASVLDEPSQRPADFDLEAYWHKARADFRAKIPSYRIWVRVQEKVLARSNPASHWGQLEHCKPAGDSWLKAQIRFEYPEQALGWVLAAGAGVEALEPLEFRKQVLEALSKALALYQTQARPVS</sequence>
<dbReference type="EMBL" id="CP001743">
    <property type="protein sequence ID" value="ADD27113.1"/>
    <property type="molecule type" value="Genomic_DNA"/>
</dbReference>
<evidence type="ECO:0000313" key="6">
    <source>
        <dbReference type="EMBL" id="AGK03567.1"/>
    </source>
</evidence>
<dbReference type="InterPro" id="IPR051534">
    <property type="entry name" value="CBASS_pafABC_assoc_protein"/>
</dbReference>
<dbReference type="InterPro" id="IPR057727">
    <property type="entry name" value="WCX_dom"/>
</dbReference>
<keyword evidence="2" id="KW-0238">DNA-binding</keyword>
<accession>D3PM02</accession>
<dbReference type="Pfam" id="PF25583">
    <property type="entry name" value="WCX"/>
    <property type="match status" value="1"/>
</dbReference>
<keyword evidence="1" id="KW-0805">Transcription regulation</keyword>
<dbReference type="PATRIC" id="fig|504728.9.peg.269"/>
<evidence type="ECO:0000256" key="2">
    <source>
        <dbReference type="ARBA" id="ARBA00023125"/>
    </source>
</evidence>
<dbReference type="InterPro" id="IPR028349">
    <property type="entry name" value="PafC-like"/>
</dbReference>
<dbReference type="InterPro" id="IPR026881">
    <property type="entry name" value="WYL_dom"/>
</dbReference>
<evidence type="ECO:0000256" key="3">
    <source>
        <dbReference type="ARBA" id="ARBA00023163"/>
    </source>
</evidence>
<dbReference type="InterPro" id="IPR001034">
    <property type="entry name" value="DeoR_HTH"/>
</dbReference>
<evidence type="ECO:0000259" key="4">
    <source>
        <dbReference type="PROSITE" id="PS51000"/>
    </source>
</evidence>
<gene>
    <name evidence="5" type="ordered locus">Mrub_0335</name>
    <name evidence="6" type="ORF">K649_01295</name>
</gene>